<feature type="compositionally biased region" description="Basic and acidic residues" evidence="1">
    <location>
        <begin position="143"/>
        <end position="154"/>
    </location>
</feature>
<reference evidence="2 3" key="1">
    <citation type="submission" date="2017-04" db="EMBL/GenBank/DDBJ databases">
        <authorList>
            <person name="Afonso C.L."/>
            <person name="Miller P.J."/>
            <person name="Scott M.A."/>
            <person name="Spackman E."/>
            <person name="Goraichik I."/>
            <person name="Dimitrov K.M."/>
            <person name="Suarez D.L."/>
            <person name="Swayne D.E."/>
        </authorList>
    </citation>
    <scope>NUCLEOTIDE SEQUENCE [LARGE SCALE GENOMIC DNA]</scope>
    <source>
        <strain evidence="2 3">KR-140</strain>
    </source>
</reference>
<protein>
    <submittedName>
        <fullName evidence="2">Uncharacterized protein</fullName>
    </submittedName>
</protein>
<accession>A0A1W1VSF5</accession>
<proteinExistence type="predicted"/>
<evidence type="ECO:0000313" key="3">
    <source>
        <dbReference type="Proteomes" id="UP000192582"/>
    </source>
</evidence>
<dbReference type="EMBL" id="FWWU01000009">
    <property type="protein sequence ID" value="SMB96297.1"/>
    <property type="molecule type" value="Genomic_DNA"/>
</dbReference>
<feature type="region of interest" description="Disordered" evidence="1">
    <location>
        <begin position="136"/>
        <end position="164"/>
    </location>
</feature>
<sequence length="164" mass="17726">MERRLQRGVPGLDRLTVMNRIPVLLTLLALAAPAQALRLIVWDPELRDVLGSGETSGGRMTVQLLQGYVGPVKLVFSRDEDEKARGLYNGVQSGYNGLIKDGQLTLDTPGSDVTLTKFLSGLKLSVQVQPATQILELPGLRSAPDKNKEKEKGKPNSPKTPGGQ</sequence>
<dbReference type="AlphaFoldDB" id="A0A1W1VSF5"/>
<gene>
    <name evidence="2" type="ORF">SAMN00790413_03244</name>
</gene>
<name>A0A1W1VSF5_9DEIO</name>
<keyword evidence="3" id="KW-1185">Reference proteome</keyword>
<dbReference type="STRING" id="695939.SAMN00790413_03244"/>
<organism evidence="2 3">
    <name type="scientific">Deinococcus hopiensis KR-140</name>
    <dbReference type="NCBI Taxonomy" id="695939"/>
    <lineage>
        <taxon>Bacteria</taxon>
        <taxon>Thermotogati</taxon>
        <taxon>Deinococcota</taxon>
        <taxon>Deinococci</taxon>
        <taxon>Deinococcales</taxon>
        <taxon>Deinococcaceae</taxon>
        <taxon>Deinococcus</taxon>
    </lineage>
</organism>
<dbReference type="Proteomes" id="UP000192582">
    <property type="component" value="Unassembled WGS sequence"/>
</dbReference>
<evidence type="ECO:0000256" key="1">
    <source>
        <dbReference type="SAM" id="MobiDB-lite"/>
    </source>
</evidence>
<evidence type="ECO:0000313" key="2">
    <source>
        <dbReference type="EMBL" id="SMB96297.1"/>
    </source>
</evidence>